<accession>A0A7X0YJT3</accession>
<comment type="caution">
    <text evidence="1">The sequence shown here is derived from an EMBL/GenBank/DDBJ whole genome shotgun (WGS) entry which is preliminary data.</text>
</comment>
<evidence type="ECO:0000313" key="2">
    <source>
        <dbReference type="Proteomes" id="UP000529446"/>
    </source>
</evidence>
<name>A0A7X0YJT3_9LIST</name>
<evidence type="ECO:0000313" key="1">
    <source>
        <dbReference type="EMBL" id="MBC2115684.1"/>
    </source>
</evidence>
<protein>
    <submittedName>
        <fullName evidence="1">Phage major tail protein, TP901-1 family</fullName>
    </submittedName>
</protein>
<dbReference type="AlphaFoldDB" id="A0A7X0YJT3"/>
<dbReference type="Proteomes" id="UP000529446">
    <property type="component" value="Unassembled WGS sequence"/>
</dbReference>
<reference evidence="1 2" key="1">
    <citation type="submission" date="2020-03" db="EMBL/GenBank/DDBJ databases">
        <title>Soil Listeria distribution.</title>
        <authorList>
            <person name="Liao J."/>
            <person name="Wiedmann M."/>
        </authorList>
    </citation>
    <scope>NUCLEOTIDE SEQUENCE [LARGE SCALE GENOMIC DNA]</scope>
    <source>
        <strain evidence="1 2">FSL L7-0360</strain>
    </source>
</reference>
<dbReference type="RefSeq" id="WP_185346054.1">
    <property type="nucleotide sequence ID" value="NZ_JAAROZ010000001.1"/>
</dbReference>
<dbReference type="NCBIfam" id="TIGR02126">
    <property type="entry name" value="phgtail_TP901_1"/>
    <property type="match status" value="1"/>
</dbReference>
<proteinExistence type="predicted"/>
<dbReference type="InterPro" id="IPR011855">
    <property type="entry name" value="Phgtail_TP901_1"/>
</dbReference>
<sequence>MADPINNGVEIVTSKPLLARKVWYFIQDVNEPVGSPAVLPAWQTDGTTTYGGSMVDEQTKQGRVVAKSTDEHSVELSQYYAPKDTSINIIKNSKAKGDYVKVWRVEVDESLAEVEGDHNVYPAEFGYGLVDELELSDGDDFVETSYTLNIAGTLKSGKFPLTDEDLAQLEAIYNYERPGETTGNFDNRPPTPPN</sequence>
<gene>
    <name evidence="1" type="ORF">HCB06_03545</name>
</gene>
<dbReference type="EMBL" id="JAARXI010000002">
    <property type="protein sequence ID" value="MBC2115684.1"/>
    <property type="molecule type" value="Genomic_DNA"/>
</dbReference>
<organism evidence="1 2">
    <name type="scientific">Listeria booriae</name>
    <dbReference type="NCBI Taxonomy" id="1552123"/>
    <lineage>
        <taxon>Bacteria</taxon>
        <taxon>Bacillati</taxon>
        <taxon>Bacillota</taxon>
        <taxon>Bacilli</taxon>
        <taxon>Bacillales</taxon>
        <taxon>Listeriaceae</taxon>
        <taxon>Listeria</taxon>
    </lineage>
</organism>